<dbReference type="KEGG" id="cmax:111488893"/>
<keyword evidence="2" id="KW-0813">Transport</keyword>
<dbReference type="InterPro" id="IPR011701">
    <property type="entry name" value="MFS"/>
</dbReference>
<dbReference type="Proteomes" id="UP000504608">
    <property type="component" value="Unplaced"/>
</dbReference>
<feature type="transmembrane region" description="Helical" evidence="6">
    <location>
        <begin position="193"/>
        <end position="214"/>
    </location>
</feature>
<comment type="subcellular location">
    <subcellularLocation>
        <location evidence="1">Membrane</location>
        <topology evidence="1">Multi-pass membrane protein</topology>
    </subcellularLocation>
</comment>
<evidence type="ECO:0000256" key="2">
    <source>
        <dbReference type="ARBA" id="ARBA00022448"/>
    </source>
</evidence>
<dbReference type="InterPro" id="IPR005829">
    <property type="entry name" value="Sugar_transporter_CS"/>
</dbReference>
<feature type="transmembrane region" description="Helical" evidence="6">
    <location>
        <begin position="324"/>
        <end position="343"/>
    </location>
</feature>
<evidence type="ECO:0000256" key="4">
    <source>
        <dbReference type="ARBA" id="ARBA00022989"/>
    </source>
</evidence>
<reference evidence="8" key="1">
    <citation type="submission" date="2025-08" db="UniProtKB">
        <authorList>
            <consortium name="RefSeq"/>
        </authorList>
    </citation>
    <scope>IDENTIFICATION</scope>
    <source>
        <tissue evidence="8">Young leaves</tissue>
    </source>
</reference>
<dbReference type="GO" id="GO:0022857">
    <property type="term" value="F:transmembrane transporter activity"/>
    <property type="evidence" value="ECO:0007669"/>
    <property type="project" value="InterPro"/>
</dbReference>
<evidence type="ECO:0000256" key="5">
    <source>
        <dbReference type="ARBA" id="ARBA00023136"/>
    </source>
</evidence>
<protein>
    <submittedName>
        <fullName evidence="8">Hippocampus abundant transcript-like protein 1</fullName>
    </submittedName>
</protein>
<dbReference type="PANTHER" id="PTHR23504:SF108">
    <property type="entry name" value="OS11G0151500 PROTEIN"/>
    <property type="match status" value="1"/>
</dbReference>
<dbReference type="SUPFAM" id="SSF103473">
    <property type="entry name" value="MFS general substrate transporter"/>
    <property type="match status" value="1"/>
</dbReference>
<dbReference type="GO" id="GO:0016020">
    <property type="term" value="C:membrane"/>
    <property type="evidence" value="ECO:0007669"/>
    <property type="project" value="UniProtKB-SubCell"/>
</dbReference>
<name>A0A6J1JTZ7_CUCMA</name>
<dbReference type="InterPro" id="IPR036259">
    <property type="entry name" value="MFS_trans_sf"/>
</dbReference>
<dbReference type="CDD" id="cd17330">
    <property type="entry name" value="MFS_SLC46_TetA_like"/>
    <property type="match status" value="1"/>
</dbReference>
<keyword evidence="7" id="KW-1185">Reference proteome</keyword>
<evidence type="ECO:0000313" key="8">
    <source>
        <dbReference type="RefSeq" id="XP_022992591.1"/>
    </source>
</evidence>
<dbReference type="RefSeq" id="XP_022992591.1">
    <property type="nucleotide sequence ID" value="XM_023136823.1"/>
</dbReference>
<evidence type="ECO:0000256" key="1">
    <source>
        <dbReference type="ARBA" id="ARBA00004141"/>
    </source>
</evidence>
<dbReference type="OrthoDB" id="419616at2759"/>
<accession>A0A6J1JTZ7</accession>
<keyword evidence="5 6" id="KW-0472">Membrane</keyword>
<sequence length="459" mass="50580">MHAERTFYLTARFLGSKMHLAAWKCGFGELRPLVHLLLPLCVHWIAEEMTVSVLVDVITNALCPGNPTCPQAIYFNGTEQTVVGIFKMVVLPLLGQLADEYGRKPLLLLTISTSIFPFGVLVWDQSRAYIYAYYVLRTIAKILSQGSIFFISVAYAADLVHESRRAAVFGWITGLCSASHVVGNLLARFLPEKYIFLVSIVLLIFCPIYMYFFVDETVKRVPKSDEEPGCLSKTVDVLNRRFGTMRDAAGIVLDNPTLRSITYVSFFLKLGMTGITSVLMFYLKAVFGFDKNQNSEILMLVGFGSIFTQMLVLPLINPLIGEEAILCLAILASVAYALFYGLAWAAWVAYLAASFKVIYVLARPAIYAIVSKASSSSNQGKAQGFVAGVESIASLLSPLVMSPLTSWFISSDAPFDCKGFSIVCASICLAISLWHGCCLLKGHESKEEDDLETPFLNDA</sequence>
<dbReference type="AlphaFoldDB" id="A0A6J1JTZ7"/>
<keyword evidence="4 6" id="KW-1133">Transmembrane helix</keyword>
<proteinExistence type="predicted"/>
<dbReference type="Gene3D" id="1.20.1250.20">
    <property type="entry name" value="MFS general substrate transporter like domains"/>
    <property type="match status" value="1"/>
</dbReference>
<evidence type="ECO:0000313" key="7">
    <source>
        <dbReference type="Proteomes" id="UP000504608"/>
    </source>
</evidence>
<dbReference type="PANTHER" id="PTHR23504">
    <property type="entry name" value="MAJOR FACILITATOR SUPERFAMILY DOMAIN-CONTAINING PROTEIN 10"/>
    <property type="match status" value="1"/>
</dbReference>
<feature type="transmembrane region" description="Helical" evidence="6">
    <location>
        <begin position="266"/>
        <end position="285"/>
    </location>
</feature>
<organism evidence="7 8">
    <name type="scientific">Cucurbita maxima</name>
    <name type="common">Pumpkin</name>
    <name type="synonym">Winter squash</name>
    <dbReference type="NCBI Taxonomy" id="3661"/>
    <lineage>
        <taxon>Eukaryota</taxon>
        <taxon>Viridiplantae</taxon>
        <taxon>Streptophyta</taxon>
        <taxon>Embryophyta</taxon>
        <taxon>Tracheophyta</taxon>
        <taxon>Spermatophyta</taxon>
        <taxon>Magnoliopsida</taxon>
        <taxon>eudicotyledons</taxon>
        <taxon>Gunneridae</taxon>
        <taxon>Pentapetalae</taxon>
        <taxon>rosids</taxon>
        <taxon>fabids</taxon>
        <taxon>Cucurbitales</taxon>
        <taxon>Cucurbitaceae</taxon>
        <taxon>Cucurbiteae</taxon>
        <taxon>Cucurbita</taxon>
    </lineage>
</organism>
<feature type="transmembrane region" description="Helical" evidence="6">
    <location>
        <begin position="297"/>
        <end position="317"/>
    </location>
</feature>
<feature type="transmembrane region" description="Helical" evidence="6">
    <location>
        <begin position="168"/>
        <end position="187"/>
    </location>
</feature>
<keyword evidence="3 6" id="KW-0812">Transmembrane</keyword>
<gene>
    <name evidence="8" type="primary">LOC111488893</name>
</gene>
<feature type="transmembrane region" description="Helical" evidence="6">
    <location>
        <begin position="106"/>
        <end position="123"/>
    </location>
</feature>
<dbReference type="Pfam" id="PF07690">
    <property type="entry name" value="MFS_1"/>
    <property type="match status" value="1"/>
</dbReference>
<evidence type="ECO:0000256" key="6">
    <source>
        <dbReference type="SAM" id="Phobius"/>
    </source>
</evidence>
<evidence type="ECO:0000256" key="3">
    <source>
        <dbReference type="ARBA" id="ARBA00022692"/>
    </source>
</evidence>
<feature type="transmembrane region" description="Helical" evidence="6">
    <location>
        <begin position="129"/>
        <end position="156"/>
    </location>
</feature>
<dbReference type="PROSITE" id="PS00216">
    <property type="entry name" value="SUGAR_TRANSPORT_1"/>
    <property type="match status" value="1"/>
</dbReference>
<dbReference type="GeneID" id="111488893"/>